<protein>
    <submittedName>
        <fullName evidence="3">Thioesterase II family protein</fullName>
    </submittedName>
</protein>
<dbReference type="EMBL" id="JAJBNC010000039">
    <property type="protein sequence ID" value="MCB5495377.1"/>
    <property type="molecule type" value="Genomic_DNA"/>
</dbReference>
<organism evidence="3 4">
    <name type="scientific">Mediterraneibacter gnavus</name>
    <name type="common">Ruminococcus gnavus</name>
    <dbReference type="NCBI Taxonomy" id="33038"/>
    <lineage>
        <taxon>Bacteria</taxon>
        <taxon>Bacillati</taxon>
        <taxon>Bacillota</taxon>
        <taxon>Clostridia</taxon>
        <taxon>Lachnospirales</taxon>
        <taxon>Lachnospiraceae</taxon>
        <taxon>Mediterraneibacter</taxon>
    </lineage>
</organism>
<accession>A0AAJ1B246</accession>
<evidence type="ECO:0000313" key="3">
    <source>
        <dbReference type="EMBL" id="MCB5495377.1"/>
    </source>
</evidence>
<sequence>MNTKWIAHETDQGQDLALYCFAHAGATAAYFAKWGAKFENIAILPVQFPMREKRIREKMLDSIQELVKSFVDENITMLKERKFGFLGHCSGSIVAYEAAKYAKEAYGIEPEIMFVSSCYAPDDYSAPALSSLDDEDLLNVIKDAGYVTQELLDNPFMFEYFAPIARKDFYIQENYKNEATQKLNTPIVAMYGNKDTALENKDAIHNWKNYTTSDFTIEEFEGSHFYLEKELDKVAVTIDRKMMEV</sequence>
<comment type="similarity">
    <text evidence="1">Belongs to the thioesterase family.</text>
</comment>
<dbReference type="Gene3D" id="3.40.50.1820">
    <property type="entry name" value="alpha/beta hydrolase"/>
    <property type="match status" value="1"/>
</dbReference>
<gene>
    <name evidence="3" type="ORF">LIQ10_16820</name>
</gene>
<evidence type="ECO:0000259" key="2">
    <source>
        <dbReference type="Pfam" id="PF00975"/>
    </source>
</evidence>
<dbReference type="PANTHER" id="PTHR11487:SF0">
    <property type="entry name" value="S-ACYL FATTY ACID SYNTHASE THIOESTERASE, MEDIUM CHAIN"/>
    <property type="match status" value="1"/>
</dbReference>
<dbReference type="RefSeq" id="WP_004614987.1">
    <property type="nucleotide sequence ID" value="NZ_BAABXJ010000002.1"/>
</dbReference>
<comment type="caution">
    <text evidence="3">The sequence shown here is derived from an EMBL/GenBank/DDBJ whole genome shotgun (WGS) entry which is preliminary data.</text>
</comment>
<feature type="domain" description="Thioesterase" evidence="2">
    <location>
        <begin position="18"/>
        <end position="241"/>
    </location>
</feature>
<evidence type="ECO:0000256" key="1">
    <source>
        <dbReference type="ARBA" id="ARBA00007169"/>
    </source>
</evidence>
<dbReference type="InterPro" id="IPR001031">
    <property type="entry name" value="Thioesterase"/>
</dbReference>
<name>A0AAJ1B246_MEDGN</name>
<dbReference type="AlphaFoldDB" id="A0AAJ1B246"/>
<dbReference type="InterPro" id="IPR029058">
    <property type="entry name" value="AB_hydrolase_fold"/>
</dbReference>
<dbReference type="GO" id="GO:0008610">
    <property type="term" value="P:lipid biosynthetic process"/>
    <property type="evidence" value="ECO:0007669"/>
    <property type="project" value="TreeGrafter"/>
</dbReference>
<evidence type="ECO:0000313" key="4">
    <source>
        <dbReference type="Proteomes" id="UP001297422"/>
    </source>
</evidence>
<proteinExistence type="inferred from homology"/>
<reference evidence="3" key="1">
    <citation type="submission" date="2021-10" db="EMBL/GenBank/DDBJ databases">
        <title>Collection of gut derived symbiotic bacterial strains cultured from healthy donors.</title>
        <authorList>
            <person name="Lin H."/>
            <person name="Littmann E."/>
            <person name="Claire K."/>
            <person name="Pamer E."/>
        </authorList>
    </citation>
    <scope>NUCLEOTIDE SEQUENCE</scope>
    <source>
        <strain evidence="3">MSK.23.4</strain>
    </source>
</reference>
<dbReference type="Pfam" id="PF00975">
    <property type="entry name" value="Thioesterase"/>
    <property type="match status" value="1"/>
</dbReference>
<dbReference type="SUPFAM" id="SSF53474">
    <property type="entry name" value="alpha/beta-Hydrolases"/>
    <property type="match status" value="1"/>
</dbReference>
<dbReference type="InterPro" id="IPR012223">
    <property type="entry name" value="TEII"/>
</dbReference>
<dbReference type="Proteomes" id="UP001297422">
    <property type="component" value="Unassembled WGS sequence"/>
</dbReference>
<dbReference type="PANTHER" id="PTHR11487">
    <property type="entry name" value="THIOESTERASE"/>
    <property type="match status" value="1"/>
</dbReference>